<dbReference type="Gene3D" id="3.30.390.80">
    <property type="entry name" value="DNA repair protein Rad52/59/22"/>
    <property type="match status" value="1"/>
</dbReference>
<organism evidence="8 9">
    <name type="scientific">Artemia franciscana</name>
    <name type="common">Brine shrimp</name>
    <name type="synonym">Artemia sanfranciscana</name>
    <dbReference type="NCBI Taxonomy" id="6661"/>
    <lineage>
        <taxon>Eukaryota</taxon>
        <taxon>Metazoa</taxon>
        <taxon>Ecdysozoa</taxon>
        <taxon>Arthropoda</taxon>
        <taxon>Crustacea</taxon>
        <taxon>Branchiopoda</taxon>
        <taxon>Anostraca</taxon>
        <taxon>Artemiidae</taxon>
        <taxon>Artemia</taxon>
    </lineage>
</organism>
<evidence type="ECO:0000256" key="4">
    <source>
        <dbReference type="ARBA" id="ARBA00023204"/>
    </source>
</evidence>
<dbReference type="GO" id="GO:0005634">
    <property type="term" value="C:nucleus"/>
    <property type="evidence" value="ECO:0007669"/>
    <property type="project" value="InterPro"/>
</dbReference>
<feature type="region of interest" description="Disordered" evidence="7">
    <location>
        <begin position="346"/>
        <end position="369"/>
    </location>
</feature>
<feature type="compositionally biased region" description="Polar residues" evidence="7">
    <location>
        <begin position="257"/>
        <end position="272"/>
    </location>
</feature>
<sequence>MFPFDKKFGKIEYETGEHKTIQSTLRKKLAPDLISQRQGPGGTKLAYVEAWRLIQLANEVFGFNGWSHSVTSQTIDFVDLSDGKYYVGVSATVRVELKDGVYHEDVGYGVCEGMKSKALSLEKARKEAATDGLKRALKMFGNAMGNCLNDRNYLRWVSKKMMPQRDTEPTNIMAEVSEDVHEARYSSIDKRFEFQAKLSSLESFLPYNFVSNCSGLLNDECDKPKPVNPEMTNITIKKELNGLQEKVKNGSMLRPSFSESTISGMNSRASTSRRSDSLAVPPVVTSTVPPVVASNSKESKSCEKFTEPEKECNLNSKGSASMSEEDRIKLERKRKQQEQREKFLERLKKPKTDSGNNDKVLEPEDETNEWMRMLSDDIGLDLSDDPFRPDPIDLEEDREAVIIKQEPKFVGRKSK</sequence>
<dbReference type="Pfam" id="PF04098">
    <property type="entry name" value="Rad52_Rad22"/>
    <property type="match status" value="1"/>
</dbReference>
<dbReference type="GO" id="GO:0000730">
    <property type="term" value="P:DNA recombinase assembly"/>
    <property type="evidence" value="ECO:0007669"/>
    <property type="project" value="InterPro"/>
</dbReference>
<keyword evidence="3" id="KW-0233">DNA recombination</keyword>
<keyword evidence="2" id="KW-0227">DNA damage</keyword>
<comment type="function">
    <text evidence="5">Involved in double-stranded break repair. Plays a central role in genetic recombination and DNA repair by promoting the annealing of complementary single-stranded DNA and by stimulation of the RAD51 recombinase.</text>
</comment>
<dbReference type="AlphaFoldDB" id="A0AA88I6Y9"/>
<dbReference type="NCBIfam" id="TIGR00607">
    <property type="entry name" value="rad52"/>
    <property type="match status" value="1"/>
</dbReference>
<reference evidence="8" key="1">
    <citation type="submission" date="2023-07" db="EMBL/GenBank/DDBJ databases">
        <title>Chromosome-level genome assembly of Artemia franciscana.</title>
        <authorList>
            <person name="Jo E."/>
        </authorList>
    </citation>
    <scope>NUCLEOTIDE SEQUENCE</scope>
    <source>
        <tissue evidence="8">Whole body</tissue>
    </source>
</reference>
<dbReference type="EMBL" id="JAVRJZ010000012">
    <property type="protein sequence ID" value="KAK2716372.1"/>
    <property type="molecule type" value="Genomic_DNA"/>
</dbReference>
<evidence type="ECO:0000256" key="2">
    <source>
        <dbReference type="ARBA" id="ARBA00022763"/>
    </source>
</evidence>
<dbReference type="GO" id="GO:0010792">
    <property type="term" value="P:DNA double-strand break processing involved in repair via single-strand annealing"/>
    <property type="evidence" value="ECO:0007669"/>
    <property type="project" value="UniProtKB-ARBA"/>
</dbReference>
<gene>
    <name evidence="8" type="ORF">QYM36_010809</name>
</gene>
<comment type="similarity">
    <text evidence="1">Belongs to the RAD52 family.</text>
</comment>
<protein>
    <recommendedName>
        <fullName evidence="6">DNA repair protein RAD52 homolog</fullName>
    </recommendedName>
</protein>
<feature type="region of interest" description="Disordered" evidence="7">
    <location>
        <begin position="245"/>
        <end position="327"/>
    </location>
</feature>
<evidence type="ECO:0000256" key="5">
    <source>
        <dbReference type="ARBA" id="ARBA00053354"/>
    </source>
</evidence>
<dbReference type="FunFam" id="3.30.390.80:FF:000001">
    <property type="entry name" value="DNA repair protein RAD52 homolog"/>
    <property type="match status" value="1"/>
</dbReference>
<accession>A0AA88I6Y9</accession>
<dbReference type="InterPro" id="IPR042525">
    <property type="entry name" value="Rad52_Rad59_Rad22_sf"/>
</dbReference>
<proteinExistence type="inferred from homology"/>
<evidence type="ECO:0000256" key="1">
    <source>
        <dbReference type="ARBA" id="ARBA00006638"/>
    </source>
</evidence>
<evidence type="ECO:0000313" key="8">
    <source>
        <dbReference type="EMBL" id="KAK2716372.1"/>
    </source>
</evidence>
<keyword evidence="9" id="KW-1185">Reference proteome</keyword>
<feature type="compositionally biased region" description="Low complexity" evidence="7">
    <location>
        <begin position="279"/>
        <end position="294"/>
    </location>
</feature>
<evidence type="ECO:0000256" key="3">
    <source>
        <dbReference type="ARBA" id="ARBA00023172"/>
    </source>
</evidence>
<comment type="caution">
    <text evidence="8">The sequence shown here is derived from an EMBL/GenBank/DDBJ whole genome shotgun (WGS) entry which is preliminary data.</text>
</comment>
<feature type="compositionally biased region" description="Polar residues" evidence="7">
    <location>
        <begin position="313"/>
        <end position="322"/>
    </location>
</feature>
<feature type="compositionally biased region" description="Basic and acidic residues" evidence="7">
    <location>
        <begin position="297"/>
        <end position="312"/>
    </location>
</feature>
<dbReference type="SUPFAM" id="SSF54768">
    <property type="entry name" value="dsRNA-binding domain-like"/>
    <property type="match status" value="1"/>
</dbReference>
<dbReference type="PANTHER" id="PTHR12132">
    <property type="entry name" value="DNA REPAIR AND RECOMBINATION PROTEIN RAD52, RAD59"/>
    <property type="match status" value="1"/>
</dbReference>
<dbReference type="InterPro" id="IPR007232">
    <property type="entry name" value="Rad52_Rad59_Rad22"/>
</dbReference>
<name>A0AA88I6Y9_ARTSF</name>
<dbReference type="InterPro" id="IPR041247">
    <property type="entry name" value="Rad52_fam"/>
</dbReference>
<dbReference type="Proteomes" id="UP001187531">
    <property type="component" value="Unassembled WGS sequence"/>
</dbReference>
<dbReference type="InterPro" id="IPR004585">
    <property type="entry name" value="DNA_recomb/repair_Rad52"/>
</dbReference>
<evidence type="ECO:0000256" key="6">
    <source>
        <dbReference type="ARBA" id="ARBA00073403"/>
    </source>
</evidence>
<evidence type="ECO:0000256" key="7">
    <source>
        <dbReference type="SAM" id="MobiDB-lite"/>
    </source>
</evidence>
<evidence type="ECO:0000313" key="9">
    <source>
        <dbReference type="Proteomes" id="UP001187531"/>
    </source>
</evidence>
<dbReference type="PANTHER" id="PTHR12132:SF1">
    <property type="entry name" value="DNA REPAIR PROTEIN RAD52 HOMOLOG"/>
    <property type="match status" value="1"/>
</dbReference>
<dbReference type="GO" id="GO:0006312">
    <property type="term" value="P:mitotic recombination"/>
    <property type="evidence" value="ECO:0007669"/>
    <property type="project" value="TreeGrafter"/>
</dbReference>
<keyword evidence="4" id="KW-0234">DNA repair</keyword>